<evidence type="ECO:0000256" key="1">
    <source>
        <dbReference type="SAM" id="MobiDB-lite"/>
    </source>
</evidence>
<dbReference type="InterPro" id="IPR046701">
    <property type="entry name" value="DUF6571"/>
</dbReference>
<dbReference type="Proteomes" id="UP000266895">
    <property type="component" value="Chromosome"/>
</dbReference>
<dbReference type="OrthoDB" id="3249183at2"/>
<keyword evidence="4" id="KW-1185">Reference proteome</keyword>
<accession>A0A448HHV2</accession>
<feature type="region of interest" description="Disordered" evidence="1">
    <location>
        <begin position="653"/>
        <end position="688"/>
    </location>
</feature>
<proteinExistence type="predicted"/>
<dbReference type="AlphaFoldDB" id="A0A448HHV2"/>
<feature type="region of interest" description="Disordered" evidence="1">
    <location>
        <begin position="406"/>
        <end position="429"/>
    </location>
</feature>
<dbReference type="RefSeq" id="WP_126382770.1">
    <property type="nucleotide sequence ID" value="NZ_LR134350.1"/>
</dbReference>
<dbReference type="Pfam" id="PF20211">
    <property type="entry name" value="DUF6571"/>
    <property type="match status" value="1"/>
</dbReference>
<organism evidence="3 4">
    <name type="scientific">Actinomyces howellii</name>
    <dbReference type="NCBI Taxonomy" id="52771"/>
    <lineage>
        <taxon>Bacteria</taxon>
        <taxon>Bacillati</taxon>
        <taxon>Actinomycetota</taxon>
        <taxon>Actinomycetes</taxon>
        <taxon>Actinomycetales</taxon>
        <taxon>Actinomycetaceae</taxon>
        <taxon>Actinomyces</taxon>
    </lineage>
</organism>
<name>A0A448HHV2_9ACTO</name>
<evidence type="ECO:0000313" key="4">
    <source>
        <dbReference type="Proteomes" id="UP000266895"/>
    </source>
</evidence>
<reference evidence="3 4" key="1">
    <citation type="submission" date="2018-12" db="EMBL/GenBank/DDBJ databases">
        <authorList>
            <consortium name="Pathogen Informatics"/>
        </authorList>
    </citation>
    <scope>NUCLEOTIDE SEQUENCE [LARGE SCALE GENOMIC DNA]</scope>
    <source>
        <strain evidence="3 4">NCTC11636</strain>
    </source>
</reference>
<sequence>MTTLMMNPDNLRQQISDLRDLAAGADLAKQSIDLRSNLEHDPLGGTEMSDFCVSAANAIADVNSRADDIELCMNKIIEVSESGVGTMDADGTIELELPDDVTIESSTSLVSWAQGVQDAVDMQQVQSGRATKTGRSYDEVIASVQANQENFVYADSFIEAVGPENLTSLPLENSVHSAQVADLLGTLLATASTGWTPDRSQEVADTIVESVDGDEEGEYGKITVLNAVLGNHDANGDHVNDLSFGRGFLLRMADGLDEIDYTEAKSYPYVVQHGDTSVPVLIGPGLDPMEGVLDAMGNNPIAALDYLATASNSDESGADTTVLENLAARDWDESGFAGFTAAVAAASSLRSSTTESVAARADQAAGVGIHELAAHTGHNEELYNDDAKARVALLLANCAPEVASAYGGGHSKDPTEPVESAPGGKPIPGADSDEIILLTYRVADNADAVATIGAALASETSRATEHAMAEHPDDWESQVEAIDEQYRQGAYSAGYLAGIADAKAEHLGEQAQANADQEVSNASIALTAFATVVTGAIGSLGGPVGTVAGSAMGQATSSAAITIAAPVIAESLMGDAESGGSRVLDDQSQVYRAAALQHAANSGLMTQETLAEVGDVYSWVVKRSDGTYEIDFSSATEDDYKDMVDWQEELMRADSEKPLDSELAESLGADINGNQATGRQLGESYSGG</sequence>
<dbReference type="EMBL" id="LR134350">
    <property type="protein sequence ID" value="VEG28826.1"/>
    <property type="molecule type" value="Genomic_DNA"/>
</dbReference>
<protein>
    <recommendedName>
        <fullName evidence="2">DUF6571 domain-containing protein</fullName>
    </recommendedName>
</protein>
<evidence type="ECO:0000259" key="2">
    <source>
        <dbReference type="Pfam" id="PF20211"/>
    </source>
</evidence>
<evidence type="ECO:0000313" key="3">
    <source>
        <dbReference type="EMBL" id="VEG28826.1"/>
    </source>
</evidence>
<gene>
    <name evidence="3" type="ORF">NCTC11636_01740</name>
</gene>
<dbReference type="KEGG" id="ahw:NCTC11636_01740"/>
<feature type="domain" description="DUF6571" evidence="2">
    <location>
        <begin position="1"/>
        <end position="655"/>
    </location>
</feature>